<dbReference type="EC" id="1.1.1.153" evidence="4"/>
<keyword evidence="9" id="KW-1185">Reference proteome</keyword>
<dbReference type="CTD" id="554136"/>
<dbReference type="Pfam" id="PF00106">
    <property type="entry name" value="adh_short"/>
    <property type="match status" value="1"/>
</dbReference>
<dbReference type="OrthoDB" id="153074at2759"/>
<dbReference type="GO" id="GO:0005737">
    <property type="term" value="C:cytoplasm"/>
    <property type="evidence" value="ECO:0007669"/>
    <property type="project" value="UniProtKB-SubCell"/>
</dbReference>
<name>A0A6P7JBK0_9TELE</name>
<dbReference type="PRINTS" id="PR00081">
    <property type="entry name" value="GDHRDH"/>
</dbReference>
<gene>
    <name evidence="10" type="primary">spra</name>
</gene>
<dbReference type="GO" id="GO:0004757">
    <property type="term" value="F:sepiapterin reductase (NADP+) activity"/>
    <property type="evidence" value="ECO:0007669"/>
    <property type="project" value="UniProtKB-EC"/>
</dbReference>
<dbReference type="InterPro" id="IPR036291">
    <property type="entry name" value="NAD(P)-bd_dom_sf"/>
</dbReference>
<dbReference type="AlphaFoldDB" id="A0A6P7JBK0"/>
<accession>A0A6P7JBK0</accession>
<keyword evidence="7" id="KW-0521">NADP</keyword>
<dbReference type="GO" id="GO:0006729">
    <property type="term" value="P:tetrahydrobiopterin biosynthetic process"/>
    <property type="evidence" value="ECO:0007669"/>
    <property type="project" value="InterPro"/>
</dbReference>
<evidence type="ECO:0000256" key="3">
    <source>
        <dbReference type="ARBA" id="ARBA00011738"/>
    </source>
</evidence>
<dbReference type="CDD" id="cd05367">
    <property type="entry name" value="SPR-like_SDR_c"/>
    <property type="match status" value="1"/>
</dbReference>
<dbReference type="PANTHER" id="PTHR44085">
    <property type="entry name" value="SEPIAPTERIN REDUCTASE"/>
    <property type="match status" value="1"/>
</dbReference>
<dbReference type="InterPro" id="IPR006393">
    <property type="entry name" value="Sepiapterin_red"/>
</dbReference>
<sequence>MATSGFKKIPEEEEEAAAAASSSTVTSALLYNTTFSSQTHTHTLCATMSSAEGTDLGRVLCIITGASRGFGRTIAREMSRLVKPDSALLLVARSADDLRALQAELAESEAGRAGLKAQSVVADVGQMEGLENIVRASEENFSEEIDHMILINNAASLGDVSRYAKSFTDMGEVDSYLSLNVSSSLCLSARVLQAFPQRPCLRRTVVNVTSLCALQPFPSWVLYCTGKAAREMAFRVLAEEEPDVRVLNYSPGPLDTSMQVEARSRTADPTIRKSFSDMCAQGKLLTCEASCAKLMKLLLEDSYTSGAHIDVYDV</sequence>
<dbReference type="PANTHER" id="PTHR44085:SF2">
    <property type="entry name" value="SEPIAPTERIN REDUCTASE"/>
    <property type="match status" value="1"/>
</dbReference>
<dbReference type="RefSeq" id="XP_028273396.1">
    <property type="nucleotide sequence ID" value="XM_028417595.1"/>
</dbReference>
<dbReference type="FunFam" id="3.40.50.720:FF:000259">
    <property type="entry name" value="Sepiapterin reductase"/>
    <property type="match status" value="1"/>
</dbReference>
<evidence type="ECO:0000256" key="1">
    <source>
        <dbReference type="ARBA" id="ARBA00004496"/>
    </source>
</evidence>
<comment type="similarity">
    <text evidence="2">Belongs to the sepiapterin reductase family.</text>
</comment>
<evidence type="ECO:0000313" key="9">
    <source>
        <dbReference type="Proteomes" id="UP000515145"/>
    </source>
</evidence>
<dbReference type="FunCoup" id="A0A6P7JBK0">
    <property type="interactions" value="1703"/>
</dbReference>
<dbReference type="NCBIfam" id="TIGR01500">
    <property type="entry name" value="sepiapter_red"/>
    <property type="match status" value="1"/>
</dbReference>
<reference evidence="10" key="1">
    <citation type="submission" date="2025-08" db="UniProtKB">
        <authorList>
            <consortium name="RefSeq"/>
        </authorList>
    </citation>
    <scope>IDENTIFICATION</scope>
</reference>
<dbReference type="Proteomes" id="UP000515145">
    <property type="component" value="Chromosome 12"/>
</dbReference>
<evidence type="ECO:0000256" key="2">
    <source>
        <dbReference type="ARBA" id="ARBA00010483"/>
    </source>
</evidence>
<keyword evidence="6" id="KW-0963">Cytoplasm</keyword>
<comment type="subcellular location">
    <subcellularLocation>
        <location evidence="1">Cytoplasm</location>
    </subcellularLocation>
</comment>
<evidence type="ECO:0000313" key="10">
    <source>
        <dbReference type="RefSeq" id="XP_028273396.1"/>
    </source>
</evidence>
<dbReference type="InterPro" id="IPR002347">
    <property type="entry name" value="SDR_fam"/>
</dbReference>
<proteinExistence type="inferred from homology"/>
<evidence type="ECO:0000256" key="5">
    <source>
        <dbReference type="ARBA" id="ARBA00019170"/>
    </source>
</evidence>
<dbReference type="SUPFAM" id="SSF51735">
    <property type="entry name" value="NAD(P)-binding Rossmann-fold domains"/>
    <property type="match status" value="1"/>
</dbReference>
<dbReference type="Gene3D" id="3.40.50.720">
    <property type="entry name" value="NAD(P)-binding Rossmann-like Domain"/>
    <property type="match status" value="1"/>
</dbReference>
<evidence type="ECO:0000256" key="7">
    <source>
        <dbReference type="ARBA" id="ARBA00022857"/>
    </source>
</evidence>
<evidence type="ECO:0000256" key="6">
    <source>
        <dbReference type="ARBA" id="ARBA00022490"/>
    </source>
</evidence>
<comment type="subunit">
    <text evidence="3">Homodimer.</text>
</comment>
<evidence type="ECO:0000256" key="8">
    <source>
        <dbReference type="ARBA" id="ARBA00023002"/>
    </source>
</evidence>
<dbReference type="InterPro" id="IPR051721">
    <property type="entry name" value="Biopterin_syn/organic_redct"/>
</dbReference>
<dbReference type="GeneID" id="114443502"/>
<evidence type="ECO:0000256" key="4">
    <source>
        <dbReference type="ARBA" id="ARBA00013075"/>
    </source>
</evidence>
<keyword evidence="8" id="KW-0560">Oxidoreductase</keyword>
<dbReference type="InParanoid" id="A0A6P7JBK0"/>
<protein>
    <recommendedName>
        <fullName evidence="5">Sepiapterin reductase</fullName>
        <ecNumber evidence="4">1.1.1.153</ecNumber>
    </recommendedName>
</protein>
<organism evidence="9 10">
    <name type="scientific">Parambassis ranga</name>
    <name type="common">Indian glassy fish</name>
    <dbReference type="NCBI Taxonomy" id="210632"/>
    <lineage>
        <taxon>Eukaryota</taxon>
        <taxon>Metazoa</taxon>
        <taxon>Chordata</taxon>
        <taxon>Craniata</taxon>
        <taxon>Vertebrata</taxon>
        <taxon>Euteleostomi</taxon>
        <taxon>Actinopterygii</taxon>
        <taxon>Neopterygii</taxon>
        <taxon>Teleostei</taxon>
        <taxon>Neoteleostei</taxon>
        <taxon>Acanthomorphata</taxon>
        <taxon>Ovalentaria</taxon>
        <taxon>Ambassidae</taxon>
        <taxon>Parambassis</taxon>
    </lineage>
</organism>